<evidence type="ECO:0000256" key="5">
    <source>
        <dbReference type="ARBA" id="ARBA00022490"/>
    </source>
</evidence>
<dbReference type="SMART" id="SM00220">
    <property type="entry name" value="S_TKc"/>
    <property type="match status" value="1"/>
</dbReference>
<dbReference type="PROSITE" id="PS00107">
    <property type="entry name" value="PROTEIN_KINASE_ATP"/>
    <property type="match status" value="1"/>
</dbReference>
<feature type="domain" description="Protein kinase" evidence="18">
    <location>
        <begin position="560"/>
        <end position="876"/>
    </location>
</feature>
<dbReference type="GO" id="GO:0071944">
    <property type="term" value="C:cell periphery"/>
    <property type="evidence" value="ECO:0007669"/>
    <property type="project" value="UniProtKB-ARBA"/>
</dbReference>
<dbReference type="SMART" id="SM00133">
    <property type="entry name" value="S_TK_X"/>
    <property type="match status" value="1"/>
</dbReference>
<keyword evidence="12" id="KW-0460">Magnesium</keyword>
<dbReference type="GO" id="GO:0005737">
    <property type="term" value="C:cytoplasm"/>
    <property type="evidence" value="ECO:0007669"/>
    <property type="project" value="UniProtKB-SubCell"/>
</dbReference>
<proteinExistence type="inferred from homology"/>
<dbReference type="GO" id="GO:0043065">
    <property type="term" value="P:positive regulation of apoptotic process"/>
    <property type="evidence" value="ECO:0007669"/>
    <property type="project" value="TreeGrafter"/>
</dbReference>
<dbReference type="InterPro" id="IPR000719">
    <property type="entry name" value="Prot_kinase_dom"/>
</dbReference>
<feature type="compositionally biased region" description="Polar residues" evidence="17">
    <location>
        <begin position="986"/>
        <end position="998"/>
    </location>
</feature>
<dbReference type="Proteomes" id="UP001328107">
    <property type="component" value="Unassembled WGS sequence"/>
</dbReference>
<keyword evidence="7" id="KW-0808">Transferase</keyword>
<keyword evidence="11 15" id="KW-0067">ATP-binding</keyword>
<evidence type="ECO:0000256" key="17">
    <source>
        <dbReference type="SAM" id="MobiDB-lite"/>
    </source>
</evidence>
<dbReference type="PANTHER" id="PTHR24356">
    <property type="entry name" value="SERINE/THREONINE-PROTEIN KINASE"/>
    <property type="match status" value="1"/>
</dbReference>
<dbReference type="EC" id="2.7.11.1" evidence="4"/>
<comment type="catalytic activity">
    <reaction evidence="14">
        <text>L-seryl-[protein] + ATP = O-phospho-L-seryl-[protein] + ADP + H(+)</text>
        <dbReference type="Rhea" id="RHEA:17989"/>
        <dbReference type="Rhea" id="RHEA-COMP:9863"/>
        <dbReference type="Rhea" id="RHEA-COMP:11604"/>
        <dbReference type="ChEBI" id="CHEBI:15378"/>
        <dbReference type="ChEBI" id="CHEBI:29999"/>
        <dbReference type="ChEBI" id="CHEBI:30616"/>
        <dbReference type="ChEBI" id="CHEBI:83421"/>
        <dbReference type="ChEBI" id="CHEBI:456216"/>
        <dbReference type="EC" id="2.7.11.1"/>
    </reaction>
</comment>
<feature type="region of interest" description="Disordered" evidence="17">
    <location>
        <begin position="89"/>
        <end position="135"/>
    </location>
</feature>
<dbReference type="GO" id="GO:0046620">
    <property type="term" value="P:regulation of organ growth"/>
    <property type="evidence" value="ECO:0007669"/>
    <property type="project" value="TreeGrafter"/>
</dbReference>
<evidence type="ECO:0000259" key="18">
    <source>
        <dbReference type="PROSITE" id="PS50011"/>
    </source>
</evidence>
<name>A0AAN5I6E5_9BILA</name>
<keyword evidence="10" id="KW-0418">Kinase</keyword>
<evidence type="ECO:0000256" key="12">
    <source>
        <dbReference type="ARBA" id="ARBA00022842"/>
    </source>
</evidence>
<keyword evidence="8" id="KW-0479">Metal-binding</keyword>
<evidence type="ECO:0000256" key="10">
    <source>
        <dbReference type="ARBA" id="ARBA00022777"/>
    </source>
</evidence>
<gene>
    <name evidence="19" type="ORF">PMAYCL1PPCAC_24417</name>
</gene>
<dbReference type="GO" id="GO:0005524">
    <property type="term" value="F:ATP binding"/>
    <property type="evidence" value="ECO:0007669"/>
    <property type="project" value="UniProtKB-UniRule"/>
</dbReference>
<accession>A0AAN5I6E5</accession>
<dbReference type="SUPFAM" id="SSF56112">
    <property type="entry name" value="Protein kinase-like (PK-like)"/>
    <property type="match status" value="1"/>
</dbReference>
<dbReference type="InterPro" id="IPR017441">
    <property type="entry name" value="Protein_kinase_ATP_BS"/>
</dbReference>
<dbReference type="PANTHER" id="PTHR24356:SF418">
    <property type="entry name" value="SERINE_THREONINE-PROTEIN KINASE WARTS"/>
    <property type="match status" value="1"/>
</dbReference>
<feature type="region of interest" description="Disordered" evidence="17">
    <location>
        <begin position="966"/>
        <end position="1010"/>
    </location>
</feature>
<evidence type="ECO:0000256" key="9">
    <source>
        <dbReference type="ARBA" id="ARBA00022741"/>
    </source>
</evidence>
<dbReference type="InterPro" id="IPR011009">
    <property type="entry name" value="Kinase-like_dom_sf"/>
</dbReference>
<evidence type="ECO:0000256" key="14">
    <source>
        <dbReference type="ARBA" id="ARBA00048679"/>
    </source>
</evidence>
<evidence type="ECO:0000313" key="20">
    <source>
        <dbReference type="Proteomes" id="UP001328107"/>
    </source>
</evidence>
<feature type="compositionally biased region" description="Polar residues" evidence="17">
    <location>
        <begin position="437"/>
        <end position="452"/>
    </location>
</feature>
<evidence type="ECO:0000256" key="4">
    <source>
        <dbReference type="ARBA" id="ARBA00012513"/>
    </source>
</evidence>
<comment type="catalytic activity">
    <reaction evidence="13">
        <text>L-threonyl-[protein] + ATP = O-phospho-L-threonyl-[protein] + ADP + H(+)</text>
        <dbReference type="Rhea" id="RHEA:46608"/>
        <dbReference type="Rhea" id="RHEA-COMP:11060"/>
        <dbReference type="Rhea" id="RHEA-COMP:11605"/>
        <dbReference type="ChEBI" id="CHEBI:15378"/>
        <dbReference type="ChEBI" id="CHEBI:30013"/>
        <dbReference type="ChEBI" id="CHEBI:30616"/>
        <dbReference type="ChEBI" id="CHEBI:61977"/>
        <dbReference type="ChEBI" id="CHEBI:456216"/>
        <dbReference type="EC" id="2.7.11.1"/>
    </reaction>
</comment>
<protein>
    <recommendedName>
        <fullName evidence="4">non-specific serine/threonine protein kinase</fullName>
        <ecNumber evidence="4">2.7.11.1</ecNumber>
    </recommendedName>
</protein>
<dbReference type="Gene3D" id="3.30.200.20">
    <property type="entry name" value="Phosphorylase Kinase, domain 1"/>
    <property type="match status" value="1"/>
</dbReference>
<dbReference type="PROSITE" id="PS50011">
    <property type="entry name" value="PROTEIN_KINASE_DOM"/>
    <property type="match status" value="1"/>
</dbReference>
<evidence type="ECO:0000256" key="1">
    <source>
        <dbReference type="ARBA" id="ARBA00001946"/>
    </source>
</evidence>
<evidence type="ECO:0000256" key="15">
    <source>
        <dbReference type="PROSITE-ProRule" id="PRU10141"/>
    </source>
</evidence>
<feature type="compositionally biased region" description="Low complexity" evidence="17">
    <location>
        <begin position="116"/>
        <end position="134"/>
    </location>
</feature>
<feature type="coiled-coil region" evidence="16">
    <location>
        <begin position="499"/>
        <end position="526"/>
    </location>
</feature>
<dbReference type="EMBL" id="BTRK01000005">
    <property type="protein sequence ID" value="GMR54222.1"/>
    <property type="molecule type" value="Genomic_DNA"/>
</dbReference>
<evidence type="ECO:0000256" key="11">
    <source>
        <dbReference type="ARBA" id="ARBA00022840"/>
    </source>
</evidence>
<evidence type="ECO:0000256" key="3">
    <source>
        <dbReference type="ARBA" id="ARBA00009903"/>
    </source>
</evidence>
<evidence type="ECO:0000256" key="13">
    <source>
        <dbReference type="ARBA" id="ARBA00047899"/>
    </source>
</evidence>
<keyword evidence="16" id="KW-0175">Coiled coil</keyword>
<dbReference type="GO" id="GO:0046872">
    <property type="term" value="F:metal ion binding"/>
    <property type="evidence" value="ECO:0007669"/>
    <property type="project" value="UniProtKB-KW"/>
</dbReference>
<dbReference type="GO" id="GO:1900181">
    <property type="term" value="P:negative regulation of protein localization to nucleus"/>
    <property type="evidence" value="ECO:0007669"/>
    <property type="project" value="UniProtKB-ARBA"/>
</dbReference>
<evidence type="ECO:0000313" key="19">
    <source>
        <dbReference type="EMBL" id="GMR54222.1"/>
    </source>
</evidence>
<evidence type="ECO:0000256" key="8">
    <source>
        <dbReference type="ARBA" id="ARBA00022723"/>
    </source>
</evidence>
<evidence type="ECO:0000256" key="7">
    <source>
        <dbReference type="ARBA" id="ARBA00022679"/>
    </source>
</evidence>
<feature type="binding site" evidence="15">
    <location>
        <position position="589"/>
    </location>
    <ligand>
        <name>ATP</name>
        <dbReference type="ChEBI" id="CHEBI:30616"/>
    </ligand>
</feature>
<dbReference type="InterPro" id="IPR000961">
    <property type="entry name" value="AGC-kinase_C"/>
</dbReference>
<reference evidence="20" key="1">
    <citation type="submission" date="2022-10" db="EMBL/GenBank/DDBJ databases">
        <title>Genome assembly of Pristionchus species.</title>
        <authorList>
            <person name="Yoshida K."/>
            <person name="Sommer R.J."/>
        </authorList>
    </citation>
    <scope>NUCLEOTIDE SEQUENCE [LARGE SCALE GENOMIC DNA]</scope>
    <source>
        <strain evidence="20">RS5460</strain>
    </source>
</reference>
<feature type="region of interest" description="Disordered" evidence="17">
    <location>
        <begin position="417"/>
        <end position="485"/>
    </location>
</feature>
<evidence type="ECO:0000256" key="6">
    <source>
        <dbReference type="ARBA" id="ARBA00022527"/>
    </source>
</evidence>
<feature type="compositionally biased region" description="Low complexity" evidence="17">
    <location>
        <begin position="966"/>
        <end position="985"/>
    </location>
</feature>
<feature type="region of interest" description="Disordered" evidence="17">
    <location>
        <begin position="173"/>
        <end position="237"/>
    </location>
</feature>
<feature type="compositionally biased region" description="Polar residues" evidence="17">
    <location>
        <begin position="417"/>
        <end position="430"/>
    </location>
</feature>
<evidence type="ECO:0000256" key="16">
    <source>
        <dbReference type="SAM" id="Coils"/>
    </source>
</evidence>
<dbReference type="GO" id="GO:0000082">
    <property type="term" value="P:G1/S transition of mitotic cell cycle"/>
    <property type="evidence" value="ECO:0007669"/>
    <property type="project" value="TreeGrafter"/>
</dbReference>
<feature type="region of interest" description="Disordered" evidence="17">
    <location>
        <begin position="1"/>
        <end position="22"/>
    </location>
</feature>
<dbReference type="InterPro" id="IPR050236">
    <property type="entry name" value="Ser_Thr_kinase_AGC"/>
</dbReference>
<comment type="caution">
    <text evidence="19">The sequence shown here is derived from an EMBL/GenBank/DDBJ whole genome shotgun (WGS) entry which is preliminary data.</text>
</comment>
<comment type="similarity">
    <text evidence="3">Belongs to the protein kinase superfamily. AGC Ser/Thr protein kinase family.</text>
</comment>
<organism evidence="19 20">
    <name type="scientific">Pristionchus mayeri</name>
    <dbReference type="NCBI Taxonomy" id="1317129"/>
    <lineage>
        <taxon>Eukaryota</taxon>
        <taxon>Metazoa</taxon>
        <taxon>Ecdysozoa</taxon>
        <taxon>Nematoda</taxon>
        <taxon>Chromadorea</taxon>
        <taxon>Rhabditida</taxon>
        <taxon>Rhabditina</taxon>
        <taxon>Diplogasteromorpha</taxon>
        <taxon>Diplogasteroidea</taxon>
        <taxon>Neodiplogasteridae</taxon>
        <taxon>Pristionchus</taxon>
    </lineage>
</organism>
<sequence length="1010" mass="114092">MHPPSEHRQARVRPGHHTDKLEQIRDQLNQSRRLIAPPIDPSPPVETQVDITRNLETLLACGADRGRAIEALSKTSSVAQAAQWLFDNNRSSNRNHVQDEYDEPRSSEMPIPSMTHSDSYYSGTHSSSDTGYYSNVKTRVAPQPPVTQSPSLSMRPDYYDHYYQQRFVEDNFSSRLSSPSSNAPPQHHTVSANYSLPMTTSHSSSHSSTVFRSPSPSIASSSSSRLGLSPSKQNEYNRTHLKMTLSASSPYSSENFLLQSPQISGIHAPKVSVTKINERESPMYRSSISDPRDEMGGGGGVPVLKTRLPALPSNLSINVKSLGGGNVNANISSEDHRYYQYPHGVPSTSSSSVYLNSASSMDNVNTKVIYHDEVIRRPEMRPTAPEVKNVVTTSAYRAPSPNLPTYSQAARKPIQTVPINGSPQLSTTSVFIGRPSYPSTSQNHAPGPSTRNIIVPPSPNTKRRSLSPLPESVNNRRKNGSHTRTIESYKTRLFRFFMEQHIERLMEQQKDRAKRAEQLRKEMDEAKLAESAQNMLLDHLVQKESRYMRLKRQKMNKDMFEHLKHIGVGAFGRVSLVKKRDTGLVYAMKSLLKKDVISKNQAAHVKAERDILAEADSHWIVRLFFSFQDERCLYFIMEYVPGGDMMELLIKKGWFNEVEAKFYISELTCAIEYVHSLGFIHRDIKPDNILIDRDGHLKLTDFGLCTGLRWTHDKKYYGPENDDQPSGHFREDSLTITSVNADGSADSGKVKILEARHRKKRDQAHSLVGTTSYMAPEVILRTGHTQLCDWWSVGVILYEMVYGRAPFSSEYDDEEIKSKIVNHRYELKLYKRVPVADGYNTLSDECLMIIRDLCSEQNSRLGKDDGAEDVKRHPWFKDVNFETLRQKTAVWKPQIAHSEDTSNFEPLELAEFPFDSLRAPPPNNPAFYEFTFRHFFDSGGAGSLNRGPQSHRLPFARAPIPFDGLSQQQHLQHSQQPQQSRSSQPPNYASATGGQSMQHIREASTESIEI</sequence>
<feature type="compositionally biased region" description="Basic and acidic residues" evidence="17">
    <location>
        <begin position="96"/>
        <end position="106"/>
    </location>
</feature>
<comment type="subcellular location">
    <subcellularLocation>
        <location evidence="2">Cytoplasm</location>
    </subcellularLocation>
</comment>
<dbReference type="InterPro" id="IPR008271">
    <property type="entry name" value="Ser/Thr_kinase_AS"/>
</dbReference>
<feature type="compositionally biased region" description="Low complexity" evidence="17">
    <location>
        <begin position="195"/>
        <end position="231"/>
    </location>
</feature>
<keyword evidence="6" id="KW-0723">Serine/threonine-protein kinase</keyword>
<evidence type="ECO:0000256" key="2">
    <source>
        <dbReference type="ARBA" id="ARBA00004496"/>
    </source>
</evidence>
<keyword evidence="5" id="KW-0963">Cytoplasm</keyword>
<keyword evidence="20" id="KW-1185">Reference proteome</keyword>
<dbReference type="GO" id="GO:0004674">
    <property type="term" value="F:protein serine/threonine kinase activity"/>
    <property type="evidence" value="ECO:0007669"/>
    <property type="project" value="UniProtKB-KW"/>
</dbReference>
<dbReference type="Pfam" id="PF00069">
    <property type="entry name" value="Pkinase"/>
    <property type="match status" value="2"/>
</dbReference>
<dbReference type="Gene3D" id="1.10.510.10">
    <property type="entry name" value="Transferase(Phosphotransferase) domain 1"/>
    <property type="match status" value="1"/>
</dbReference>
<dbReference type="CDD" id="cd21774">
    <property type="entry name" value="MobB_LATS"/>
    <property type="match status" value="1"/>
</dbReference>
<comment type="cofactor">
    <cofactor evidence="1">
        <name>Mg(2+)</name>
        <dbReference type="ChEBI" id="CHEBI:18420"/>
    </cofactor>
</comment>
<dbReference type="AlphaFoldDB" id="A0AAN5I6E5"/>
<dbReference type="GO" id="GO:0035329">
    <property type="term" value="P:hippo signaling"/>
    <property type="evidence" value="ECO:0007669"/>
    <property type="project" value="TreeGrafter"/>
</dbReference>
<keyword evidence="9 15" id="KW-0547">Nucleotide-binding</keyword>
<dbReference type="PROSITE" id="PS00108">
    <property type="entry name" value="PROTEIN_KINASE_ST"/>
    <property type="match status" value="1"/>
</dbReference>
<dbReference type="FunFam" id="3.30.200.20:FF:000391">
    <property type="entry name" value="Large tumor suppressor kinase 1"/>
    <property type="match status" value="1"/>
</dbReference>